<feature type="domain" description="Right handed beta helix" evidence="3">
    <location>
        <begin position="167"/>
        <end position="341"/>
    </location>
</feature>
<feature type="signal peptide" evidence="2">
    <location>
        <begin position="1"/>
        <end position="34"/>
    </location>
</feature>
<accession>A0A017TG76</accession>
<dbReference type="EMBL" id="ASRX01000006">
    <property type="protein sequence ID" value="EYF07830.1"/>
    <property type="molecule type" value="Genomic_DNA"/>
</dbReference>
<dbReference type="Gene3D" id="2.160.20.10">
    <property type="entry name" value="Single-stranded right-handed beta-helix, Pectin lyase-like"/>
    <property type="match status" value="1"/>
</dbReference>
<feature type="region of interest" description="Disordered" evidence="1">
    <location>
        <begin position="444"/>
        <end position="489"/>
    </location>
</feature>
<evidence type="ECO:0000256" key="2">
    <source>
        <dbReference type="SAM" id="SignalP"/>
    </source>
</evidence>
<evidence type="ECO:0000313" key="4">
    <source>
        <dbReference type="EMBL" id="EYF07830.1"/>
    </source>
</evidence>
<dbReference type="eggNOG" id="ENOG502Z982">
    <property type="taxonomic scope" value="Bacteria"/>
</dbReference>
<evidence type="ECO:0000256" key="1">
    <source>
        <dbReference type="SAM" id="MobiDB-lite"/>
    </source>
</evidence>
<dbReference type="InterPro" id="IPR012334">
    <property type="entry name" value="Pectin_lyas_fold"/>
</dbReference>
<dbReference type="RefSeq" id="WP_052374172.1">
    <property type="nucleotide sequence ID" value="NZ_ASRX01000006.1"/>
</dbReference>
<protein>
    <recommendedName>
        <fullName evidence="3">Right handed beta helix domain-containing protein</fullName>
    </recommendedName>
</protein>
<dbReference type="InterPro" id="IPR011050">
    <property type="entry name" value="Pectin_lyase_fold/virulence"/>
</dbReference>
<feature type="chain" id="PRO_5001500301" description="Right handed beta helix domain-containing protein" evidence="2">
    <location>
        <begin position="35"/>
        <end position="540"/>
    </location>
</feature>
<evidence type="ECO:0000313" key="5">
    <source>
        <dbReference type="Proteomes" id="UP000019678"/>
    </source>
</evidence>
<evidence type="ECO:0000259" key="3">
    <source>
        <dbReference type="Pfam" id="PF13229"/>
    </source>
</evidence>
<feature type="compositionally biased region" description="Gly residues" evidence="1">
    <location>
        <begin position="454"/>
        <end position="479"/>
    </location>
</feature>
<gene>
    <name evidence="4" type="ORF">CAP_6852</name>
</gene>
<dbReference type="AlphaFoldDB" id="A0A017TG76"/>
<reference evidence="4 5" key="1">
    <citation type="submission" date="2013-05" db="EMBL/GenBank/DDBJ databases">
        <title>Genome assembly of Chondromyces apiculatus DSM 436.</title>
        <authorList>
            <person name="Sharma G."/>
            <person name="Khatri I."/>
            <person name="Kaur C."/>
            <person name="Mayilraj S."/>
            <person name="Subramanian S."/>
        </authorList>
    </citation>
    <scope>NUCLEOTIDE SEQUENCE [LARGE SCALE GENOMIC DNA]</scope>
    <source>
        <strain evidence="4 5">DSM 436</strain>
    </source>
</reference>
<name>A0A017TG76_9BACT</name>
<organism evidence="4 5">
    <name type="scientific">Chondromyces apiculatus DSM 436</name>
    <dbReference type="NCBI Taxonomy" id="1192034"/>
    <lineage>
        <taxon>Bacteria</taxon>
        <taxon>Pseudomonadati</taxon>
        <taxon>Myxococcota</taxon>
        <taxon>Polyangia</taxon>
        <taxon>Polyangiales</taxon>
        <taxon>Polyangiaceae</taxon>
        <taxon>Chondromyces</taxon>
    </lineage>
</organism>
<dbReference type="STRING" id="1192034.CAP_6852"/>
<keyword evidence="5" id="KW-1185">Reference proteome</keyword>
<keyword evidence="2" id="KW-0732">Signal</keyword>
<dbReference type="SMART" id="SM00710">
    <property type="entry name" value="PbH1"/>
    <property type="match status" value="7"/>
</dbReference>
<proteinExistence type="predicted"/>
<dbReference type="InterPro" id="IPR006626">
    <property type="entry name" value="PbH1"/>
</dbReference>
<dbReference type="OrthoDB" id="5751322at2"/>
<dbReference type="Pfam" id="PF13229">
    <property type="entry name" value="Beta_helix"/>
    <property type="match status" value="1"/>
</dbReference>
<dbReference type="SUPFAM" id="SSF51126">
    <property type="entry name" value="Pectin lyase-like"/>
    <property type="match status" value="1"/>
</dbReference>
<sequence>MPAPRALPRRPAPLFLAPPALAAALALSAGDALAADIDADPSTYQALVPTLQPGDTLHLAPGEYLQNLVVQALNGTPEAPISITGPEDKGAVLVGNGNANTVEITDASHVVLKDLTIDGKNLPNVFGVSAKNGNANTVHHITIEGCVFRGHGGSQQTVAISTKAPTWGWIIRRNLIDGAGTGMYLGNSDGQSPFVEGLIENNLIRNTIGYGAQIKHQTAWPINTGLPATPTRTIIRHNVFLKNDAPSPDGDRPNLLVGGLPPSGLGADNGYDIYGNFFFHNPREALLQASGRVSIHDNIFVDAVDAAIVLTNHEMRPLLRAHVYNNTIYGAERGIRFANAAADGDLVLGNLIFAAQGLTGPVASDVGNEIHALADAPTVVVTPSLTLGQMDFYPLPGKAQGDPLDLSLVAAETDADRDFNGVSKADHRFRGAYAGAGVNRGWPLSDDFKEEGVTGEGGSSGEGGGGATGGSGPGTGGAGANAAGSESDEGCGCTVAGNRAASDASLLALLFTGALLARRRYCVPWIRGLRPLRSRWSLPR</sequence>
<dbReference type="Proteomes" id="UP000019678">
    <property type="component" value="Unassembled WGS sequence"/>
</dbReference>
<comment type="caution">
    <text evidence="4">The sequence shown here is derived from an EMBL/GenBank/DDBJ whole genome shotgun (WGS) entry which is preliminary data.</text>
</comment>
<dbReference type="InterPro" id="IPR039448">
    <property type="entry name" value="Beta_helix"/>
</dbReference>